<sequence>MGGSEDYSINTGKIRTFGVVDYVMFSLVLLLSAVIGMYFAYKDRKQVTTNAFMLAGKSMHVIPVAMSLAVTFMSALTLLGNPVEVYNFNTMFWWLALSMLIAVAASAHVFAPFFFRLRVTTVFEYLQMRFNTPVRILGSIIIILQTLVYFSFILYAPSLALSSVTSVSLWGSVVGIGLVVTFYTTLGGMKAVVWTDTFQSVIIIAGLLAVLIQGSIVTGGFAHAWKIADERDRIKFDDFSFDPSTRHSVWSVVVGMGFFWMSLYGVNQAQVQRCISCSSIKKAQWALWLNLPGIVIIASLSFMIGVVMFAFYADCHPIGIIAKTDQLLPLFVMDILADYEGVPGIFVACVFSGSLSSLSSGLNAISAVTIKDLIVPYCCPKLSDFKTTLLTKLIVVVYGGLGMALAYVVGLLGRVLQASFSAYAILNGPMFGLFLLGMFFPWANSFGAFVGCMTSLVIMAWIGIGAFWHNVSTASLSAVVTTGCTWNNITTNVTTTTTTTTSPTTIFIATDDPTDIPAYPIYTLSYVYYTITGATVVVIVGLIFSFISGHTKPSSLDPRLICPLLDTVFPCLPECVLKPFRCGIDHKDKYVKYEKAMKELEDDIAYQIKVTNGEPVSPSTSSISGPTTSSVSVPYDNVYENAAFDKDEFTSVEKASSVNDDEYNTRM</sequence>
<keyword evidence="16" id="KW-1185">Reference proteome</keyword>
<keyword evidence="9 14" id="KW-0472">Membrane</keyword>
<evidence type="ECO:0000256" key="13">
    <source>
        <dbReference type="RuleBase" id="RU362091"/>
    </source>
</evidence>
<dbReference type="GO" id="GO:0015293">
    <property type="term" value="F:symporter activity"/>
    <property type="evidence" value="ECO:0007669"/>
    <property type="project" value="TreeGrafter"/>
</dbReference>
<evidence type="ECO:0000313" key="16">
    <source>
        <dbReference type="Proteomes" id="UP001374579"/>
    </source>
</evidence>
<keyword evidence="11" id="KW-0739">Sodium transport</keyword>
<organism evidence="15 16">
    <name type="scientific">Littorina saxatilis</name>
    <dbReference type="NCBI Taxonomy" id="31220"/>
    <lineage>
        <taxon>Eukaryota</taxon>
        <taxon>Metazoa</taxon>
        <taxon>Spiralia</taxon>
        <taxon>Lophotrochozoa</taxon>
        <taxon>Mollusca</taxon>
        <taxon>Gastropoda</taxon>
        <taxon>Caenogastropoda</taxon>
        <taxon>Littorinimorpha</taxon>
        <taxon>Littorinoidea</taxon>
        <taxon>Littorinidae</taxon>
        <taxon>Littorina</taxon>
    </lineage>
</organism>
<evidence type="ECO:0000256" key="7">
    <source>
        <dbReference type="ARBA" id="ARBA00023053"/>
    </source>
</evidence>
<evidence type="ECO:0000256" key="12">
    <source>
        <dbReference type="ARBA" id="ARBA00036099"/>
    </source>
</evidence>
<comment type="similarity">
    <text evidence="2 13">Belongs to the sodium:solute symporter (SSF) (TC 2.A.21) family.</text>
</comment>
<keyword evidence="6 14" id="KW-1133">Transmembrane helix</keyword>
<reference evidence="15 16" key="1">
    <citation type="submission" date="2024-02" db="EMBL/GenBank/DDBJ databases">
        <title>Chromosome-scale genome assembly of the rough periwinkle Littorina saxatilis.</title>
        <authorList>
            <person name="De Jode A."/>
            <person name="Faria R."/>
            <person name="Formenti G."/>
            <person name="Sims Y."/>
            <person name="Smith T.P."/>
            <person name="Tracey A."/>
            <person name="Wood J.M.D."/>
            <person name="Zagrodzka Z.B."/>
            <person name="Johannesson K."/>
            <person name="Butlin R.K."/>
            <person name="Leder E.H."/>
        </authorList>
    </citation>
    <scope>NUCLEOTIDE SEQUENCE [LARGE SCALE GENOMIC DNA]</scope>
    <source>
        <strain evidence="15">Snail1</strain>
        <tissue evidence="15">Muscle</tissue>
    </source>
</reference>
<dbReference type="GO" id="GO:0005886">
    <property type="term" value="C:plasma membrane"/>
    <property type="evidence" value="ECO:0007669"/>
    <property type="project" value="UniProtKB-SubCell"/>
</dbReference>
<dbReference type="InterPro" id="IPR051163">
    <property type="entry name" value="Sodium:Solute_Symporter_SSF"/>
</dbReference>
<dbReference type="PANTHER" id="PTHR42985">
    <property type="entry name" value="SODIUM-COUPLED MONOCARBOXYLATE TRANSPORTER"/>
    <property type="match status" value="1"/>
</dbReference>
<feature type="transmembrane region" description="Helical" evidence="14">
    <location>
        <begin position="167"/>
        <end position="189"/>
    </location>
</feature>
<keyword evidence="7" id="KW-0915">Sodium</keyword>
<feature type="transmembrane region" description="Helical" evidence="14">
    <location>
        <begin position="526"/>
        <end position="547"/>
    </location>
</feature>
<dbReference type="CDD" id="cd11492">
    <property type="entry name" value="SLC5sbd_NIS-SMVT"/>
    <property type="match status" value="1"/>
</dbReference>
<dbReference type="PROSITE" id="PS00456">
    <property type="entry name" value="NA_SOLUT_SYMP_1"/>
    <property type="match status" value="1"/>
</dbReference>
<comment type="caution">
    <text evidence="15">The sequence shown here is derived from an EMBL/GenBank/DDBJ whole genome shotgun (WGS) entry which is preliminary data.</text>
</comment>
<feature type="transmembrane region" description="Helical" evidence="14">
    <location>
        <begin position="22"/>
        <end position="41"/>
    </location>
</feature>
<feature type="transmembrane region" description="Helical" evidence="14">
    <location>
        <begin position="389"/>
        <end position="408"/>
    </location>
</feature>
<dbReference type="GO" id="GO:0006814">
    <property type="term" value="P:sodium ion transport"/>
    <property type="evidence" value="ECO:0007669"/>
    <property type="project" value="UniProtKB-KW"/>
</dbReference>
<dbReference type="Gene3D" id="1.20.1730.10">
    <property type="entry name" value="Sodium/glucose cotransporter"/>
    <property type="match status" value="1"/>
</dbReference>
<feature type="transmembrane region" description="Helical" evidence="14">
    <location>
        <begin position="136"/>
        <end position="155"/>
    </location>
</feature>
<evidence type="ECO:0000256" key="8">
    <source>
        <dbReference type="ARBA" id="ARBA00023065"/>
    </source>
</evidence>
<dbReference type="PANTHER" id="PTHR42985:SF45">
    <property type="entry name" value="SODIUM_IODIDE COTRANSPORTER-LIKE"/>
    <property type="match status" value="1"/>
</dbReference>
<keyword evidence="8" id="KW-0406">Ion transport</keyword>
<evidence type="ECO:0000256" key="14">
    <source>
        <dbReference type="SAM" id="Phobius"/>
    </source>
</evidence>
<keyword evidence="10" id="KW-0325">Glycoprotein</keyword>
<evidence type="ECO:0000256" key="4">
    <source>
        <dbReference type="ARBA" id="ARBA00022475"/>
    </source>
</evidence>
<protein>
    <recommendedName>
        <fullName evidence="17">Sodium-coupled monocarboxylate transporter 2</fullName>
    </recommendedName>
</protein>
<comment type="catalytic activity">
    <reaction evidence="12">
        <text>iodide(out) + 2 Na(+)(out) = iodide(in) + 2 Na(+)(in)</text>
        <dbReference type="Rhea" id="RHEA:71207"/>
        <dbReference type="ChEBI" id="CHEBI:16382"/>
        <dbReference type="ChEBI" id="CHEBI:29101"/>
    </reaction>
</comment>
<feature type="transmembrane region" description="Helical" evidence="14">
    <location>
        <begin position="420"/>
        <end position="439"/>
    </location>
</feature>
<evidence type="ECO:0000256" key="11">
    <source>
        <dbReference type="ARBA" id="ARBA00023201"/>
    </source>
</evidence>
<name>A0AAN9BYH8_9CAEN</name>
<dbReference type="NCBIfam" id="TIGR00813">
    <property type="entry name" value="sss"/>
    <property type="match status" value="1"/>
</dbReference>
<evidence type="ECO:0000256" key="6">
    <source>
        <dbReference type="ARBA" id="ARBA00022989"/>
    </source>
</evidence>
<dbReference type="InterPro" id="IPR001734">
    <property type="entry name" value="Na/solute_symporter"/>
</dbReference>
<dbReference type="Pfam" id="PF00474">
    <property type="entry name" value="SSF"/>
    <property type="match status" value="1"/>
</dbReference>
<feature type="transmembrane region" description="Helical" evidence="14">
    <location>
        <begin position="446"/>
        <end position="468"/>
    </location>
</feature>
<evidence type="ECO:0000256" key="10">
    <source>
        <dbReference type="ARBA" id="ARBA00023180"/>
    </source>
</evidence>
<dbReference type="PROSITE" id="PS50283">
    <property type="entry name" value="NA_SOLUT_SYMP_3"/>
    <property type="match status" value="1"/>
</dbReference>
<keyword evidence="5 14" id="KW-0812">Transmembrane</keyword>
<dbReference type="InterPro" id="IPR038377">
    <property type="entry name" value="Na/Glc_symporter_sf"/>
</dbReference>
<evidence type="ECO:0008006" key="17">
    <source>
        <dbReference type="Google" id="ProtNLM"/>
    </source>
</evidence>
<evidence type="ECO:0000256" key="2">
    <source>
        <dbReference type="ARBA" id="ARBA00006434"/>
    </source>
</evidence>
<proteinExistence type="inferred from homology"/>
<comment type="subcellular location">
    <subcellularLocation>
        <location evidence="1">Cell membrane</location>
        <topology evidence="1">Multi-pass membrane protein</topology>
    </subcellularLocation>
</comment>
<dbReference type="EMBL" id="JBAMIC010000002">
    <property type="protein sequence ID" value="KAK7111790.1"/>
    <property type="molecule type" value="Genomic_DNA"/>
</dbReference>
<feature type="transmembrane region" description="Helical" evidence="14">
    <location>
        <begin position="248"/>
        <end position="266"/>
    </location>
</feature>
<keyword evidence="3" id="KW-0813">Transport</keyword>
<accession>A0AAN9BYH8</accession>
<feature type="transmembrane region" description="Helical" evidence="14">
    <location>
        <begin position="61"/>
        <end position="79"/>
    </location>
</feature>
<dbReference type="GO" id="GO:0098660">
    <property type="term" value="P:inorganic ion transmembrane transport"/>
    <property type="evidence" value="ECO:0007669"/>
    <property type="project" value="UniProtKB-ARBA"/>
</dbReference>
<evidence type="ECO:0000256" key="9">
    <source>
        <dbReference type="ARBA" id="ARBA00023136"/>
    </source>
</evidence>
<keyword evidence="4" id="KW-1003">Cell membrane</keyword>
<dbReference type="InterPro" id="IPR018212">
    <property type="entry name" value="Na/solute_symporter_CS"/>
</dbReference>
<gene>
    <name evidence="15" type="ORF">V1264_011365</name>
</gene>
<feature type="transmembrane region" description="Helical" evidence="14">
    <location>
        <begin position="287"/>
        <end position="313"/>
    </location>
</feature>
<evidence type="ECO:0000256" key="5">
    <source>
        <dbReference type="ARBA" id="ARBA00022692"/>
    </source>
</evidence>
<feature type="transmembrane region" description="Helical" evidence="14">
    <location>
        <begin position="201"/>
        <end position="228"/>
    </location>
</feature>
<feature type="transmembrane region" description="Helical" evidence="14">
    <location>
        <begin position="91"/>
        <end position="115"/>
    </location>
</feature>
<evidence type="ECO:0000313" key="15">
    <source>
        <dbReference type="EMBL" id="KAK7111790.1"/>
    </source>
</evidence>
<evidence type="ECO:0000256" key="3">
    <source>
        <dbReference type="ARBA" id="ARBA00022448"/>
    </source>
</evidence>
<dbReference type="AlphaFoldDB" id="A0AAN9BYH8"/>
<dbReference type="GO" id="GO:0015075">
    <property type="term" value="F:monoatomic ion transmembrane transporter activity"/>
    <property type="evidence" value="ECO:0007669"/>
    <property type="project" value="UniProtKB-ARBA"/>
</dbReference>
<dbReference type="Proteomes" id="UP001374579">
    <property type="component" value="Unassembled WGS sequence"/>
</dbReference>
<evidence type="ECO:0000256" key="1">
    <source>
        <dbReference type="ARBA" id="ARBA00004651"/>
    </source>
</evidence>